<dbReference type="PANTHER" id="PTHR13710:SF153">
    <property type="entry name" value="RECQ-LIKE DNA HELICASE BLM"/>
    <property type="match status" value="1"/>
</dbReference>
<dbReference type="GO" id="GO:0006260">
    <property type="term" value="P:DNA replication"/>
    <property type="evidence" value="ECO:0007669"/>
    <property type="project" value="UniProtKB-KW"/>
</dbReference>
<dbReference type="SUPFAM" id="SSF47819">
    <property type="entry name" value="HRDC-like"/>
    <property type="match status" value="1"/>
</dbReference>
<evidence type="ECO:0000256" key="8">
    <source>
        <dbReference type="ARBA" id="ARBA00022801"/>
    </source>
</evidence>
<dbReference type="GO" id="GO:0005524">
    <property type="term" value="F:ATP binding"/>
    <property type="evidence" value="ECO:0007669"/>
    <property type="project" value="UniProtKB-KW"/>
</dbReference>
<evidence type="ECO:0000256" key="5">
    <source>
        <dbReference type="ARBA" id="ARBA00022723"/>
    </source>
</evidence>
<dbReference type="GO" id="GO:0046872">
    <property type="term" value="F:metal ion binding"/>
    <property type="evidence" value="ECO:0007669"/>
    <property type="project" value="UniProtKB-KW"/>
</dbReference>
<evidence type="ECO:0000259" key="25">
    <source>
        <dbReference type="PROSITE" id="PS51192"/>
    </source>
</evidence>
<feature type="region of interest" description="Disordered" evidence="23">
    <location>
        <begin position="1198"/>
        <end position="1235"/>
    </location>
</feature>
<evidence type="ECO:0000256" key="19">
    <source>
        <dbReference type="ARBA" id="ARBA00049360"/>
    </source>
</evidence>
<evidence type="ECO:0000256" key="13">
    <source>
        <dbReference type="ARBA" id="ARBA00023204"/>
    </source>
</evidence>
<dbReference type="SMART" id="SM00487">
    <property type="entry name" value="DEXDc"/>
    <property type="match status" value="1"/>
</dbReference>
<comment type="subcellular location">
    <subcellularLocation>
        <location evidence="2">Nucleus</location>
    </subcellularLocation>
</comment>
<keyword evidence="13" id="KW-0234">DNA repair</keyword>
<comment type="cofactor">
    <cofactor evidence="1">
        <name>Zn(2+)</name>
        <dbReference type="ChEBI" id="CHEBI:29105"/>
    </cofactor>
</comment>
<accession>A0A1B6JQ62</accession>
<dbReference type="GO" id="GO:0016787">
    <property type="term" value="F:hydrolase activity"/>
    <property type="evidence" value="ECO:0007669"/>
    <property type="project" value="UniProtKB-KW"/>
</dbReference>
<dbReference type="InterPro" id="IPR018982">
    <property type="entry name" value="RQC_domain"/>
</dbReference>
<keyword evidence="12" id="KW-0238">DNA-binding</keyword>
<proteinExistence type="inferred from homology"/>
<evidence type="ECO:0000256" key="9">
    <source>
        <dbReference type="ARBA" id="ARBA00022806"/>
    </source>
</evidence>
<dbReference type="PANTHER" id="PTHR13710">
    <property type="entry name" value="DNA HELICASE RECQ FAMILY MEMBER"/>
    <property type="match status" value="1"/>
</dbReference>
<comment type="catalytic activity">
    <reaction evidence="16">
        <text>Couples ATP hydrolysis with the unwinding of duplex DNA by translocating in the 3'-5' direction.</text>
        <dbReference type="EC" id="5.6.2.4"/>
    </reaction>
</comment>
<dbReference type="SMART" id="SM00341">
    <property type="entry name" value="HRDC"/>
    <property type="match status" value="1"/>
</dbReference>
<dbReference type="InterPro" id="IPR010997">
    <property type="entry name" value="HRDC-like_sf"/>
</dbReference>
<feature type="compositionally biased region" description="Low complexity" evidence="23">
    <location>
        <begin position="496"/>
        <end position="513"/>
    </location>
</feature>
<dbReference type="GO" id="GO:0005737">
    <property type="term" value="C:cytoplasm"/>
    <property type="evidence" value="ECO:0007669"/>
    <property type="project" value="TreeGrafter"/>
</dbReference>
<keyword evidence="7" id="KW-0227">DNA damage</keyword>
<dbReference type="Gene3D" id="1.10.10.10">
    <property type="entry name" value="Winged helix-like DNA-binding domain superfamily/Winged helix DNA-binding domain"/>
    <property type="match status" value="1"/>
</dbReference>
<feature type="compositionally biased region" description="Polar residues" evidence="23">
    <location>
        <begin position="466"/>
        <end position="484"/>
    </location>
</feature>
<evidence type="ECO:0000259" key="24">
    <source>
        <dbReference type="PROSITE" id="PS50967"/>
    </source>
</evidence>
<evidence type="ECO:0000256" key="21">
    <source>
        <dbReference type="ARBA" id="ARBA00076065"/>
    </source>
</evidence>
<feature type="compositionally biased region" description="Polar residues" evidence="23">
    <location>
        <begin position="65"/>
        <end position="79"/>
    </location>
</feature>
<evidence type="ECO:0000256" key="10">
    <source>
        <dbReference type="ARBA" id="ARBA00022833"/>
    </source>
</evidence>
<feature type="compositionally biased region" description="Polar residues" evidence="23">
    <location>
        <begin position="388"/>
        <end position="417"/>
    </location>
</feature>
<dbReference type="AlphaFoldDB" id="A0A1B6JQ62"/>
<dbReference type="SMART" id="SM00956">
    <property type="entry name" value="RQC"/>
    <property type="match status" value="1"/>
</dbReference>
<dbReference type="NCBIfam" id="TIGR00614">
    <property type="entry name" value="recQ_fam"/>
    <property type="match status" value="1"/>
</dbReference>
<feature type="compositionally biased region" description="Polar residues" evidence="23">
    <location>
        <begin position="195"/>
        <end position="220"/>
    </location>
</feature>
<feature type="region of interest" description="Disordered" evidence="23">
    <location>
        <begin position="343"/>
        <end position="540"/>
    </location>
</feature>
<dbReference type="SUPFAM" id="SSF52540">
    <property type="entry name" value="P-loop containing nucleoside triphosphate hydrolases"/>
    <property type="match status" value="2"/>
</dbReference>
<keyword evidence="6" id="KW-0547">Nucleotide-binding</keyword>
<evidence type="ECO:0000256" key="7">
    <source>
        <dbReference type="ARBA" id="ARBA00022763"/>
    </source>
</evidence>
<feature type="region of interest" description="Disordered" evidence="23">
    <location>
        <begin position="1"/>
        <end position="124"/>
    </location>
</feature>
<dbReference type="Pfam" id="PF00270">
    <property type="entry name" value="DEAD"/>
    <property type="match status" value="1"/>
</dbReference>
<comment type="catalytic activity">
    <reaction evidence="19">
        <text>ATP + H2O = ADP + phosphate + H(+)</text>
        <dbReference type="Rhea" id="RHEA:13065"/>
        <dbReference type="ChEBI" id="CHEBI:15377"/>
        <dbReference type="ChEBI" id="CHEBI:15378"/>
        <dbReference type="ChEBI" id="CHEBI:30616"/>
        <dbReference type="ChEBI" id="CHEBI:43474"/>
        <dbReference type="ChEBI" id="CHEBI:456216"/>
    </reaction>
</comment>
<feature type="non-terminal residue" evidence="27">
    <location>
        <position position="1257"/>
    </location>
</feature>
<dbReference type="InterPro" id="IPR011545">
    <property type="entry name" value="DEAD/DEAH_box_helicase_dom"/>
</dbReference>
<evidence type="ECO:0000256" key="6">
    <source>
        <dbReference type="ARBA" id="ARBA00022741"/>
    </source>
</evidence>
<dbReference type="Pfam" id="PF16124">
    <property type="entry name" value="RecQ_Zn_bind"/>
    <property type="match status" value="1"/>
</dbReference>
<dbReference type="Pfam" id="PF00570">
    <property type="entry name" value="HRDC"/>
    <property type="match status" value="1"/>
</dbReference>
<evidence type="ECO:0000256" key="23">
    <source>
        <dbReference type="SAM" id="MobiDB-lite"/>
    </source>
</evidence>
<feature type="compositionally biased region" description="Polar residues" evidence="23">
    <location>
        <begin position="264"/>
        <end position="281"/>
    </location>
</feature>
<feature type="domain" description="Helicase C-terminal" evidence="26">
    <location>
        <begin position="776"/>
        <end position="925"/>
    </location>
</feature>
<evidence type="ECO:0000256" key="3">
    <source>
        <dbReference type="ARBA" id="ARBA00005446"/>
    </source>
</evidence>
<keyword evidence="10" id="KW-0862">Zinc</keyword>
<dbReference type="Pfam" id="PF00271">
    <property type="entry name" value="Helicase_C"/>
    <property type="match status" value="1"/>
</dbReference>
<dbReference type="FunFam" id="3.40.50.300:FF:000340">
    <property type="entry name" value="Bloom syndrome, RecQ helicase"/>
    <property type="match status" value="1"/>
</dbReference>
<feature type="domain" description="Helicase ATP-binding" evidence="25">
    <location>
        <begin position="575"/>
        <end position="754"/>
    </location>
</feature>
<dbReference type="Pfam" id="PF09382">
    <property type="entry name" value="RQC"/>
    <property type="match status" value="1"/>
</dbReference>
<evidence type="ECO:0000256" key="22">
    <source>
        <dbReference type="ARBA" id="ARBA00076271"/>
    </source>
</evidence>
<evidence type="ECO:0000256" key="17">
    <source>
        <dbReference type="ARBA" id="ARBA00034808"/>
    </source>
</evidence>
<feature type="non-terminal residue" evidence="27">
    <location>
        <position position="1"/>
    </location>
</feature>
<dbReference type="SMART" id="SM00490">
    <property type="entry name" value="HELICc"/>
    <property type="match status" value="1"/>
</dbReference>
<dbReference type="InterPro" id="IPR001650">
    <property type="entry name" value="Helicase_C-like"/>
</dbReference>
<evidence type="ECO:0000256" key="11">
    <source>
        <dbReference type="ARBA" id="ARBA00022840"/>
    </source>
</evidence>
<dbReference type="EMBL" id="GECU01006376">
    <property type="protein sequence ID" value="JAT01331.1"/>
    <property type="molecule type" value="Transcribed_RNA"/>
</dbReference>
<evidence type="ECO:0000256" key="15">
    <source>
        <dbReference type="ARBA" id="ARBA00023242"/>
    </source>
</evidence>
<feature type="compositionally biased region" description="Basic and acidic residues" evidence="23">
    <location>
        <begin position="89"/>
        <end position="105"/>
    </location>
</feature>
<dbReference type="PROSITE" id="PS50967">
    <property type="entry name" value="HRDC"/>
    <property type="match status" value="1"/>
</dbReference>
<dbReference type="GO" id="GO:0005694">
    <property type="term" value="C:chromosome"/>
    <property type="evidence" value="ECO:0007669"/>
    <property type="project" value="TreeGrafter"/>
</dbReference>
<gene>
    <name evidence="27" type="ORF">g.31023</name>
</gene>
<evidence type="ECO:0000313" key="27">
    <source>
        <dbReference type="EMBL" id="JAT01331.1"/>
    </source>
</evidence>
<evidence type="ECO:0000256" key="12">
    <source>
        <dbReference type="ARBA" id="ARBA00023125"/>
    </source>
</evidence>
<dbReference type="InterPro" id="IPR027417">
    <property type="entry name" value="P-loop_NTPase"/>
</dbReference>
<evidence type="ECO:0000256" key="4">
    <source>
        <dbReference type="ARBA" id="ARBA00022705"/>
    </source>
</evidence>
<keyword evidence="15" id="KW-0539">Nucleus</keyword>
<dbReference type="EC" id="5.6.2.4" evidence="17"/>
<dbReference type="InterPro" id="IPR004589">
    <property type="entry name" value="DNA_helicase_ATP-dep_RecQ"/>
</dbReference>
<name>A0A1B6JQ62_9HEMI</name>
<keyword evidence="4" id="KW-0235">DNA replication</keyword>
<dbReference type="GO" id="GO:0000724">
    <property type="term" value="P:double-strand break repair via homologous recombination"/>
    <property type="evidence" value="ECO:0007669"/>
    <property type="project" value="TreeGrafter"/>
</dbReference>
<dbReference type="Gene3D" id="1.10.150.80">
    <property type="entry name" value="HRDC domain"/>
    <property type="match status" value="1"/>
</dbReference>
<dbReference type="GO" id="GO:0003677">
    <property type="term" value="F:DNA binding"/>
    <property type="evidence" value="ECO:0007669"/>
    <property type="project" value="UniProtKB-KW"/>
</dbReference>
<dbReference type="InterPro" id="IPR032284">
    <property type="entry name" value="RecQ_Zn-bd"/>
</dbReference>
<evidence type="ECO:0000256" key="20">
    <source>
        <dbReference type="ARBA" id="ARBA00073450"/>
    </source>
</evidence>
<dbReference type="GO" id="GO:0005634">
    <property type="term" value="C:nucleus"/>
    <property type="evidence" value="ECO:0007669"/>
    <property type="project" value="UniProtKB-SubCell"/>
</dbReference>
<feature type="compositionally biased region" description="Polar residues" evidence="23">
    <location>
        <begin position="29"/>
        <end position="56"/>
    </location>
</feature>
<feature type="region of interest" description="Disordered" evidence="23">
    <location>
        <begin position="261"/>
        <end position="281"/>
    </location>
</feature>
<feature type="compositionally biased region" description="Polar residues" evidence="23">
    <location>
        <begin position="155"/>
        <end position="174"/>
    </location>
</feature>
<evidence type="ECO:0000256" key="16">
    <source>
        <dbReference type="ARBA" id="ARBA00034617"/>
    </source>
</evidence>
<dbReference type="PROSITE" id="PS51194">
    <property type="entry name" value="HELICASE_CTER"/>
    <property type="match status" value="1"/>
</dbReference>
<feature type="compositionally biased region" description="Polar residues" evidence="23">
    <location>
        <begin position="1"/>
        <end position="21"/>
    </location>
</feature>
<dbReference type="FunFam" id="3.40.50.300:FF:000537">
    <property type="entry name" value="Bloom syndrome RecQ-like helicase"/>
    <property type="match status" value="1"/>
</dbReference>
<dbReference type="InterPro" id="IPR002121">
    <property type="entry name" value="HRDC_dom"/>
</dbReference>
<organism evidence="27">
    <name type="scientific">Homalodisca liturata</name>
    <dbReference type="NCBI Taxonomy" id="320908"/>
    <lineage>
        <taxon>Eukaryota</taxon>
        <taxon>Metazoa</taxon>
        <taxon>Ecdysozoa</taxon>
        <taxon>Arthropoda</taxon>
        <taxon>Hexapoda</taxon>
        <taxon>Insecta</taxon>
        <taxon>Pterygota</taxon>
        <taxon>Neoptera</taxon>
        <taxon>Paraneoptera</taxon>
        <taxon>Hemiptera</taxon>
        <taxon>Auchenorrhyncha</taxon>
        <taxon>Membracoidea</taxon>
        <taxon>Cicadellidae</taxon>
        <taxon>Cicadellinae</taxon>
        <taxon>Proconiini</taxon>
        <taxon>Homalodisca</taxon>
    </lineage>
</organism>
<sequence>PASVVQTSSQDSYLVRSSRQNDIQERQETSLPSVSSPKPCPRSQNESNVASLGTTSNKEKPKRPSLSQSKKNSGSTNVPLTKFFKPKSKPSESLERNQIRPDTSRNENLIVISDEEADIGPSESVTFTNETIIEDSSSDDEILPTPVFRAPVRPSQFSRASLDTTRPSLDTTRPSLDTTRPSRDTTRPSLDTIRPSLSNTKHSLNRTSTRPPLDCESTNRPPVDRLITRPPLDTTRHSLDTNAISLGSTITTTRRTETGSISTLTNNATPNSFASHHPQTATRCGGFAHREPSVALLQQLQQPQFVSILGSNARSWLKLLHHFKHKIKDDIKPQLLDQRRGVELASNNSSPRRVPAINSGNSLYPEQSGSAYTPPSNSGMSRGHGQTDWRSGTSSCREQSGSSYPPSTNQSTTSRGHGQTGWESGFPAPYAEERFDDNDPPSPSVDFEDNDINQYSDVEFVDESDSASVPSTSFAPPSSANPNRFSDVEFVDGSDSASIPSTSFAPSSSANRSEYFNNSNSTPTIKNRVSKEKSEINDDSAEFDSTDFPHYQEMLKVFKQQFGLNHFRMKQRPALNAAMMGYDCFVLMPTGGGKSVCYQLPALLQPGLTVVISPLRSLILDQVNKLKSLDIPAVCLMGSENGGHTVEANRIMSELSRSRGPDFHLLFVTPEKTVASNKLMDVLLGLYNRGLLTRFVIDEAHCVSQWGHDFRPDYKRLSNLRDKFPRVPMMALTATATLRVRTDILHQLRMNNTKWFVSSFDRPNLAYSVLGKGKNTLTEIAELIKSKYARKSGIIYGFSRKECETTARTLKSQGISADCYHAGLNDKQRTKVQTDWVLNKIKVVVATIAFGMGIDKPDVRFVIHFTLAKSIEGYYQEAGRAGRDGDNAICILYFSVADVLRVRKLIELDSEGTKESKKTHLENLRRMVNYCENRSDCRRAIQLQYFGENYRQRCPNNPAVACDNCLSQESYKVEDVTEQCQALVETVQQICTQRQYNNFTINHLADIWKGSKCRKVLDNGHDTLRSFGQLTGWDKVDVCRLINKLVMEDYLAEYLVTSNDNTHSYIRMGPRARELLHGGSRVVFSMREVKAKKSAVNSPAAKNGEESRCPELDAIYERCFSELMDVVTAIAEINEVNTNTIMNIQALKGMSLTLPESREEMLTITGVTQANYEKYGRDLLKITCRYAEEKSKLNFTDITKKKRSLSPSSRSNGGAKKKRKSGNAKETPAGSYVAPYVAKFRNNGRKKYKSSRGRGGG</sequence>
<keyword evidence="8" id="KW-0378">Hydrolase</keyword>
<evidence type="ECO:0000256" key="18">
    <source>
        <dbReference type="ARBA" id="ARBA00044542"/>
    </source>
</evidence>
<dbReference type="GO" id="GO:0009378">
    <property type="term" value="F:four-way junction helicase activity"/>
    <property type="evidence" value="ECO:0007669"/>
    <property type="project" value="TreeGrafter"/>
</dbReference>
<dbReference type="InterPro" id="IPR044876">
    <property type="entry name" value="HRDC_dom_sf"/>
</dbReference>
<keyword evidence="9" id="KW-0347">Helicase</keyword>
<keyword evidence="5" id="KW-0479">Metal-binding</keyword>
<comment type="similarity">
    <text evidence="3">Belongs to the helicase family. RecQ subfamily.</text>
</comment>
<keyword evidence="11" id="KW-0067">ATP-binding</keyword>
<evidence type="ECO:0000256" key="2">
    <source>
        <dbReference type="ARBA" id="ARBA00004123"/>
    </source>
</evidence>
<feature type="domain" description="HRDC" evidence="24">
    <location>
        <begin position="1113"/>
        <end position="1193"/>
    </location>
</feature>
<keyword evidence="14" id="KW-0413">Isomerase</keyword>
<feature type="compositionally biased region" description="Polar residues" evidence="23">
    <location>
        <begin position="358"/>
        <end position="380"/>
    </location>
</feature>
<dbReference type="GO" id="GO:0007131">
    <property type="term" value="P:reciprocal meiotic recombination"/>
    <property type="evidence" value="ECO:0007669"/>
    <property type="project" value="UniProtKB-ARBA"/>
</dbReference>
<protein>
    <recommendedName>
        <fullName evidence="20">RecQ-like DNA helicase BLM</fullName>
        <ecNumber evidence="17">5.6.2.4</ecNumber>
    </recommendedName>
    <alternativeName>
        <fullName evidence="21">Bloom syndrome protein homolog</fullName>
    </alternativeName>
    <alternativeName>
        <fullName evidence="18">DNA 3'-5' helicase BLM</fullName>
    </alternativeName>
    <alternativeName>
        <fullName evidence="22">RecQ helicase homolog</fullName>
    </alternativeName>
</protein>
<dbReference type="CDD" id="cd18794">
    <property type="entry name" value="SF2_C_RecQ"/>
    <property type="match status" value="1"/>
</dbReference>
<reference evidence="27" key="1">
    <citation type="submission" date="2015-11" db="EMBL/GenBank/DDBJ databases">
        <title>De novo transcriptome assembly of four potential Pierce s Disease insect vectors from Arizona vineyards.</title>
        <authorList>
            <person name="Tassone E.E."/>
        </authorList>
    </citation>
    <scope>NUCLEOTIDE SEQUENCE</scope>
</reference>
<dbReference type="Gene3D" id="3.40.50.300">
    <property type="entry name" value="P-loop containing nucleotide triphosphate hydrolases"/>
    <property type="match status" value="2"/>
</dbReference>
<feature type="compositionally biased region" description="Polar residues" evidence="23">
    <location>
        <begin position="514"/>
        <end position="527"/>
    </location>
</feature>
<evidence type="ECO:0000256" key="14">
    <source>
        <dbReference type="ARBA" id="ARBA00023235"/>
    </source>
</evidence>
<dbReference type="InterPro" id="IPR014001">
    <property type="entry name" value="Helicase_ATP-bd"/>
</dbReference>
<evidence type="ECO:0000256" key="1">
    <source>
        <dbReference type="ARBA" id="ARBA00001947"/>
    </source>
</evidence>
<dbReference type="PROSITE" id="PS51192">
    <property type="entry name" value="HELICASE_ATP_BIND_1"/>
    <property type="match status" value="1"/>
</dbReference>
<evidence type="ECO:0000259" key="26">
    <source>
        <dbReference type="PROSITE" id="PS51194"/>
    </source>
</evidence>
<dbReference type="InterPro" id="IPR036388">
    <property type="entry name" value="WH-like_DNA-bd_sf"/>
</dbReference>
<feature type="region of interest" description="Disordered" evidence="23">
    <location>
        <begin position="153"/>
        <end position="238"/>
    </location>
</feature>
<dbReference type="GO" id="GO:0043138">
    <property type="term" value="F:3'-5' DNA helicase activity"/>
    <property type="evidence" value="ECO:0007669"/>
    <property type="project" value="UniProtKB-EC"/>
</dbReference>